<dbReference type="PANTHER" id="PTHR12083:SF9">
    <property type="entry name" value="BIFUNCTIONAL POLYNUCLEOTIDE PHOSPHATASE_KINASE"/>
    <property type="match status" value="1"/>
</dbReference>
<dbReference type="GO" id="GO:0003690">
    <property type="term" value="F:double-stranded DNA binding"/>
    <property type="evidence" value="ECO:0007669"/>
    <property type="project" value="TreeGrafter"/>
</dbReference>
<dbReference type="Gene3D" id="3.40.50.300">
    <property type="entry name" value="P-loop containing nucleotide triphosphate hydrolases"/>
    <property type="match status" value="1"/>
</dbReference>
<evidence type="ECO:0000313" key="1">
    <source>
        <dbReference type="EMBL" id="AFZ66850.1"/>
    </source>
</evidence>
<dbReference type="AlphaFoldDB" id="L0A1G1"/>
<keyword evidence="1" id="KW-0418">Kinase</keyword>
<reference evidence="2" key="1">
    <citation type="submission" date="2012-03" db="EMBL/GenBank/DDBJ databases">
        <title>Complete sequence of chromosome of Deinococcus peraridilitoris DSM 19664.</title>
        <authorList>
            <person name="Lucas S."/>
            <person name="Copeland A."/>
            <person name="Lapidus A."/>
            <person name="Glavina del Rio T."/>
            <person name="Dalin E."/>
            <person name="Tice H."/>
            <person name="Bruce D."/>
            <person name="Goodwin L."/>
            <person name="Pitluck S."/>
            <person name="Peters L."/>
            <person name="Mikhailova N."/>
            <person name="Lu M."/>
            <person name="Kyrpides N."/>
            <person name="Mavromatis K."/>
            <person name="Ivanova N."/>
            <person name="Brettin T."/>
            <person name="Detter J.C."/>
            <person name="Han C."/>
            <person name="Larimer F."/>
            <person name="Land M."/>
            <person name="Hauser L."/>
            <person name="Markowitz V."/>
            <person name="Cheng J.-F."/>
            <person name="Hugenholtz P."/>
            <person name="Woyke T."/>
            <person name="Wu D."/>
            <person name="Pukall R."/>
            <person name="Steenblock K."/>
            <person name="Brambilla E."/>
            <person name="Klenk H.-P."/>
            <person name="Eisen J.A."/>
        </authorList>
    </citation>
    <scope>NUCLEOTIDE SEQUENCE [LARGE SCALE GENOMIC DNA]</scope>
    <source>
        <strain evidence="2">DSM 19664 / LMG 22246 / CIP 109416 / KR-200</strain>
    </source>
</reference>
<protein>
    <submittedName>
        <fullName evidence="1">Putative kinase</fullName>
    </submittedName>
</protein>
<evidence type="ECO:0000313" key="2">
    <source>
        <dbReference type="Proteomes" id="UP000010467"/>
    </source>
</evidence>
<dbReference type="Proteomes" id="UP000010467">
    <property type="component" value="Chromosome"/>
</dbReference>
<keyword evidence="1" id="KW-0808">Transferase</keyword>
<gene>
    <name evidence="1" type="ordered locus">Deipe_1300</name>
</gene>
<dbReference type="GO" id="GO:0046403">
    <property type="term" value="F:polynucleotide 3'-phosphatase activity"/>
    <property type="evidence" value="ECO:0007669"/>
    <property type="project" value="TreeGrafter"/>
</dbReference>
<dbReference type="HOGENOM" id="CLU_119557_0_0_0"/>
<accession>L0A1G1</accession>
<name>L0A1G1_DEIPD</name>
<dbReference type="SUPFAM" id="SSF52540">
    <property type="entry name" value="P-loop containing nucleoside triphosphate hydrolases"/>
    <property type="match status" value="1"/>
</dbReference>
<dbReference type="PANTHER" id="PTHR12083">
    <property type="entry name" value="BIFUNCTIONAL POLYNUCLEOTIDE PHOSPHATASE/KINASE"/>
    <property type="match status" value="1"/>
</dbReference>
<dbReference type="GO" id="GO:0006281">
    <property type="term" value="P:DNA repair"/>
    <property type="evidence" value="ECO:0007669"/>
    <property type="project" value="TreeGrafter"/>
</dbReference>
<dbReference type="eggNOG" id="COG4639">
    <property type="taxonomic scope" value="Bacteria"/>
</dbReference>
<keyword evidence="2" id="KW-1185">Reference proteome</keyword>
<dbReference type="InterPro" id="IPR017101">
    <property type="entry name" value="P-loop_ATP/GTP-bd_All4644_prd"/>
</dbReference>
<dbReference type="KEGG" id="dpd:Deipe_1300"/>
<dbReference type="STRING" id="937777.Deipe_1300"/>
<dbReference type="PATRIC" id="fig|937777.3.peg.1303"/>
<dbReference type="InterPro" id="IPR027417">
    <property type="entry name" value="P-loop_NTPase"/>
</dbReference>
<dbReference type="PIRSF" id="PIRSF037081">
    <property type="entry name" value="P-loop_All4644_prd"/>
    <property type="match status" value="1"/>
</dbReference>
<proteinExistence type="predicted"/>
<dbReference type="Pfam" id="PF13671">
    <property type="entry name" value="AAA_33"/>
    <property type="match status" value="1"/>
</dbReference>
<dbReference type="GO" id="GO:0046404">
    <property type="term" value="F:ATP-dependent polydeoxyribonucleotide 5'-hydroxyl-kinase activity"/>
    <property type="evidence" value="ECO:0007669"/>
    <property type="project" value="TreeGrafter"/>
</dbReference>
<dbReference type="EMBL" id="CP003382">
    <property type="protein sequence ID" value="AFZ66850.1"/>
    <property type="molecule type" value="Genomic_DNA"/>
</dbReference>
<sequence length="156" mass="17557">MAVELVIFVGVQGSGKTSFYREHFALSHVHVSKDNFPHNRNKARRQRELIEQALQGGQSVVVDNTNSTPDERAEIIALGQAYGARVVGYVFVTPFADSLRRNRDREGKARVPDVALYVTRKRLRPPTADEGFDVMHAVLLTPQDTFEVTPYPYDEA</sequence>
<organism evidence="1 2">
    <name type="scientific">Deinococcus peraridilitoris (strain DSM 19664 / LMG 22246 / CIP 109416 / KR-200)</name>
    <dbReference type="NCBI Taxonomy" id="937777"/>
    <lineage>
        <taxon>Bacteria</taxon>
        <taxon>Thermotogati</taxon>
        <taxon>Deinococcota</taxon>
        <taxon>Deinococci</taxon>
        <taxon>Deinococcales</taxon>
        <taxon>Deinococcaceae</taxon>
        <taxon>Deinococcus</taxon>
    </lineage>
</organism>